<proteinExistence type="predicted"/>
<organism evidence="2 3">
    <name type="scientific">Syncephalastrum racemosum</name>
    <name type="common">Filamentous fungus</name>
    <dbReference type="NCBI Taxonomy" id="13706"/>
    <lineage>
        <taxon>Eukaryota</taxon>
        <taxon>Fungi</taxon>
        <taxon>Fungi incertae sedis</taxon>
        <taxon>Mucoromycota</taxon>
        <taxon>Mucoromycotina</taxon>
        <taxon>Mucoromycetes</taxon>
        <taxon>Mucorales</taxon>
        <taxon>Syncephalastraceae</taxon>
        <taxon>Syncephalastrum</taxon>
    </lineage>
</organism>
<feature type="compositionally biased region" description="Polar residues" evidence="1">
    <location>
        <begin position="1"/>
        <end position="24"/>
    </location>
</feature>
<dbReference type="EMBL" id="MCGN01000008">
    <property type="protein sequence ID" value="ORY94185.1"/>
    <property type="molecule type" value="Genomic_DNA"/>
</dbReference>
<feature type="region of interest" description="Disordered" evidence="1">
    <location>
        <begin position="1"/>
        <end position="59"/>
    </location>
</feature>
<feature type="compositionally biased region" description="Basic and acidic residues" evidence="1">
    <location>
        <begin position="26"/>
        <end position="41"/>
    </location>
</feature>
<accession>A0A1X2H6T1</accession>
<dbReference type="InParanoid" id="A0A1X2H6T1"/>
<reference evidence="2 3" key="1">
    <citation type="submission" date="2016-07" db="EMBL/GenBank/DDBJ databases">
        <title>Pervasive Adenine N6-methylation of Active Genes in Fungi.</title>
        <authorList>
            <consortium name="DOE Joint Genome Institute"/>
            <person name="Mondo S.J."/>
            <person name="Dannebaum R.O."/>
            <person name="Kuo R.C."/>
            <person name="Labutti K."/>
            <person name="Haridas S."/>
            <person name="Kuo A."/>
            <person name="Salamov A."/>
            <person name="Ahrendt S.R."/>
            <person name="Lipzen A."/>
            <person name="Sullivan W."/>
            <person name="Andreopoulos W.B."/>
            <person name="Clum A."/>
            <person name="Lindquist E."/>
            <person name="Daum C."/>
            <person name="Ramamoorthy G.K."/>
            <person name="Gryganskyi A."/>
            <person name="Culley D."/>
            <person name="Magnuson J.K."/>
            <person name="James T.Y."/>
            <person name="O'Malley M.A."/>
            <person name="Stajich J.E."/>
            <person name="Spatafora J.W."/>
            <person name="Visel A."/>
            <person name="Grigoriev I.V."/>
        </authorList>
    </citation>
    <scope>NUCLEOTIDE SEQUENCE [LARGE SCALE GENOMIC DNA]</scope>
    <source>
        <strain evidence="2 3">NRRL 2496</strain>
    </source>
</reference>
<evidence type="ECO:0000313" key="2">
    <source>
        <dbReference type="EMBL" id="ORY94185.1"/>
    </source>
</evidence>
<keyword evidence="3" id="KW-1185">Reference proteome</keyword>
<sequence length="152" mass="17286">MTIPADQQRQQVPATSPQTRQYHSQKLREEHVKTNRKKEEQPPPPTLGIADYTPKPHRGTLFIHHHKPIEDEEEEEEDYTGFSDEKQSTVCSCGRPLGKGWQCFACRRACPYCARALSNEPDEFCDRCFSVCSSHGPFPIVCNPHMACPGCQ</sequence>
<dbReference type="Proteomes" id="UP000242180">
    <property type="component" value="Unassembled WGS sequence"/>
</dbReference>
<evidence type="ECO:0000256" key="1">
    <source>
        <dbReference type="SAM" id="MobiDB-lite"/>
    </source>
</evidence>
<dbReference type="AlphaFoldDB" id="A0A1X2H6T1"/>
<protein>
    <submittedName>
        <fullName evidence="2">Uncharacterized protein</fullName>
    </submittedName>
</protein>
<evidence type="ECO:0000313" key="3">
    <source>
        <dbReference type="Proteomes" id="UP000242180"/>
    </source>
</evidence>
<name>A0A1X2H6T1_SYNRA</name>
<comment type="caution">
    <text evidence="2">The sequence shown here is derived from an EMBL/GenBank/DDBJ whole genome shotgun (WGS) entry which is preliminary data.</text>
</comment>
<gene>
    <name evidence="2" type="ORF">BCR43DRAFT_496017</name>
</gene>